<protein>
    <submittedName>
        <fullName evidence="6">NAD(P)H-dependent oxidoreductase</fullName>
    </submittedName>
</protein>
<dbReference type="SUPFAM" id="SSF52218">
    <property type="entry name" value="Flavoproteins"/>
    <property type="match status" value="1"/>
</dbReference>
<name>A0A853F9M3_9GAMM</name>
<dbReference type="InterPro" id="IPR052397">
    <property type="entry name" value="NADPH-QR_MdaB"/>
</dbReference>
<evidence type="ECO:0000256" key="1">
    <source>
        <dbReference type="ARBA" id="ARBA00001974"/>
    </source>
</evidence>
<dbReference type="PANTHER" id="PTHR46305:SF3">
    <property type="entry name" value="NADPH:QUINONE OXIDOREDUCTASE MDAB"/>
    <property type="match status" value="1"/>
</dbReference>
<reference evidence="6 7" key="1">
    <citation type="submission" date="2020-05" db="EMBL/GenBank/DDBJ databases">
        <title>Horizontal transmission and recombination maintain forever young bacterial symbiont genomes.</title>
        <authorList>
            <person name="Russell S.L."/>
            <person name="Pepper-Tunick E."/>
            <person name="Svedberg J."/>
            <person name="Byrne A."/>
            <person name="Ruelas Castillo J."/>
            <person name="Vollmers C."/>
            <person name="Beinart R.A."/>
            <person name="Corbett-Detig R."/>
        </authorList>
    </citation>
    <scope>NUCLEOTIDE SEQUENCE [LARGE SCALE GENOMIC DNA]</scope>
    <source>
        <strain evidence="6">455</strain>
    </source>
</reference>
<dbReference type="PANTHER" id="PTHR46305">
    <property type="match status" value="1"/>
</dbReference>
<evidence type="ECO:0000256" key="3">
    <source>
        <dbReference type="ARBA" id="ARBA00022827"/>
    </source>
</evidence>
<accession>A0A853F9M3</accession>
<sequence length="183" mass="20810">MKKILLVTAGYSIFDAKGQLNSFLSYLTNQALSEKGYKVKASDVTKDTLDMDRELDKLLWADTIIYITPMMWFNMPAPLVKWLGEVLIYEKTFTITDEYGEGGQVPAAKFMIVTTSNMKSSDLGKGFVLKNAPHIDNLLQPLIMTNHYLSIREQLPTFHADNVIAGETDWIKKAYIKHLNTHF</sequence>
<evidence type="ECO:0000313" key="7">
    <source>
        <dbReference type="Proteomes" id="UP000568751"/>
    </source>
</evidence>
<proteinExistence type="inferred from homology"/>
<dbReference type="Gene3D" id="3.40.50.360">
    <property type="match status" value="1"/>
</dbReference>
<dbReference type="EMBL" id="JACCHT010000002">
    <property type="protein sequence ID" value="NYT28335.1"/>
    <property type="molecule type" value="Genomic_DNA"/>
</dbReference>
<evidence type="ECO:0000256" key="4">
    <source>
        <dbReference type="ARBA" id="ARBA00037981"/>
    </source>
</evidence>
<gene>
    <name evidence="6" type="ORF">H0A76_10970</name>
</gene>
<dbReference type="RefSeq" id="WP_369150788.1">
    <property type="nucleotide sequence ID" value="NZ_OZ156464.1"/>
</dbReference>
<keyword evidence="3" id="KW-0274">FAD</keyword>
<dbReference type="AlphaFoldDB" id="A0A853F9M3"/>
<dbReference type="Pfam" id="PF02525">
    <property type="entry name" value="Flavodoxin_2"/>
    <property type="match status" value="1"/>
</dbReference>
<keyword evidence="2" id="KW-0285">Flavoprotein</keyword>
<comment type="caution">
    <text evidence="6">The sequence shown here is derived from an EMBL/GenBank/DDBJ whole genome shotgun (WGS) entry which is preliminary data.</text>
</comment>
<evidence type="ECO:0000259" key="5">
    <source>
        <dbReference type="Pfam" id="PF02525"/>
    </source>
</evidence>
<comment type="similarity">
    <text evidence="4">Belongs to the oxidoreductase MdaB family.</text>
</comment>
<feature type="domain" description="Flavodoxin-like fold" evidence="5">
    <location>
        <begin position="23"/>
        <end position="175"/>
    </location>
</feature>
<dbReference type="Proteomes" id="UP000568751">
    <property type="component" value="Unassembled WGS sequence"/>
</dbReference>
<dbReference type="InterPro" id="IPR003680">
    <property type="entry name" value="Flavodoxin_fold"/>
</dbReference>
<evidence type="ECO:0000256" key="2">
    <source>
        <dbReference type="ARBA" id="ARBA00022630"/>
    </source>
</evidence>
<comment type="cofactor">
    <cofactor evidence="1">
        <name>FAD</name>
        <dbReference type="ChEBI" id="CHEBI:57692"/>
    </cofactor>
</comment>
<dbReference type="InterPro" id="IPR029039">
    <property type="entry name" value="Flavoprotein-like_sf"/>
</dbReference>
<organism evidence="6 7">
    <name type="scientific">Candidatus Thiodubiliella endoseptemdiera</name>
    <dbReference type="NCBI Taxonomy" id="2738886"/>
    <lineage>
        <taxon>Bacteria</taxon>
        <taxon>Pseudomonadati</taxon>
        <taxon>Pseudomonadota</taxon>
        <taxon>Gammaproteobacteria</taxon>
        <taxon>Candidatus Pseudothioglobaceae</taxon>
        <taxon>Candidatus Thiodubiliella</taxon>
    </lineage>
</organism>
<evidence type="ECO:0000313" key="6">
    <source>
        <dbReference type="EMBL" id="NYT28335.1"/>
    </source>
</evidence>